<organism evidence="2">
    <name type="scientific">Sphaerothecum destruens</name>
    <dbReference type="NCBI Taxonomy" id="42893"/>
    <lineage>
        <taxon>Eukaryota</taxon>
        <taxon>Ichthyosporea</taxon>
        <taxon>Dermocystida</taxon>
        <taxon>Sphaerothecum</taxon>
    </lineage>
</organism>
<evidence type="ECO:0000256" key="1">
    <source>
        <dbReference type="SAM" id="Phobius"/>
    </source>
</evidence>
<keyword evidence="1" id="KW-0472">Membrane</keyword>
<feature type="transmembrane region" description="Helical" evidence="1">
    <location>
        <begin position="147"/>
        <end position="166"/>
    </location>
</feature>
<geneLocation type="mitochondrion" evidence="2"/>
<dbReference type="RefSeq" id="YP_009734649.1">
    <property type="nucleotide sequence ID" value="NC_046408.1"/>
</dbReference>
<protein>
    <submittedName>
        <fullName evidence="2">Uncharacterized protein</fullName>
    </submittedName>
</protein>
<keyword evidence="1" id="KW-1133">Transmembrane helix</keyword>
<dbReference type="EMBL" id="MG832660">
    <property type="protein sequence ID" value="QID02692.1"/>
    <property type="molecule type" value="Genomic_DNA"/>
</dbReference>
<proteinExistence type="predicted"/>
<accession>A0A6H2U2M8</accession>
<gene>
    <name evidence="2" type="primary">ORF167</name>
</gene>
<reference evidence="2" key="1">
    <citation type="journal article" date="2020" name="Parasit. Vectors">
        <title>The complete mitochondrial genome of a parasite at the animal-fungal boundary.</title>
        <authorList>
            <person name="Sana S."/>
            <person name="Hardouin E.A."/>
            <person name="Paley R."/>
            <person name="Zhang T."/>
            <person name="Andreou D."/>
        </authorList>
    </citation>
    <scope>NUCLEOTIDE SEQUENCE</scope>
</reference>
<feature type="transmembrane region" description="Helical" evidence="1">
    <location>
        <begin position="95"/>
        <end position="116"/>
    </location>
</feature>
<keyword evidence="1" id="KW-0812">Transmembrane</keyword>
<name>A0A6H2U2M8_9EUKA</name>
<feature type="transmembrane region" description="Helical" evidence="1">
    <location>
        <begin position="122"/>
        <end position="140"/>
    </location>
</feature>
<dbReference type="GeneID" id="44790210"/>
<evidence type="ECO:0000313" key="2">
    <source>
        <dbReference type="EMBL" id="QID02692.1"/>
    </source>
</evidence>
<feature type="transmembrane region" description="Helical" evidence="1">
    <location>
        <begin position="39"/>
        <end position="55"/>
    </location>
</feature>
<sequence length="167" mass="20018">MLYLMVIEFLGKKGSIWCVIMYSIFLYLLEIIEWRLGDSIFVWEVGGLFGAYQVFNIDRVSKYKSGIYFRIIYSWLFKCFMLLIYLGMFMLICRVWIKGVLGFYLLWLGGLWGINVIVKSEFLRYILVLFYLVLVLYFLILGKDIAFLLSLITYLLLFWSIIYWGWI</sequence>
<feature type="transmembrane region" description="Helical" evidence="1">
    <location>
        <begin position="67"/>
        <end position="88"/>
    </location>
</feature>
<dbReference type="AlphaFoldDB" id="A0A6H2U2M8"/>
<keyword evidence="2" id="KW-0496">Mitochondrion</keyword>
<feature type="transmembrane region" description="Helical" evidence="1">
    <location>
        <begin position="14"/>
        <end position="32"/>
    </location>
</feature>